<proteinExistence type="predicted"/>
<dbReference type="AlphaFoldDB" id="A0A7H4LS20"/>
<gene>
    <name evidence="1" type="ORF">NCTC11694_00083</name>
</gene>
<organism evidence="1 2">
    <name type="scientific">Klebsiella michiganensis</name>
    <dbReference type="NCBI Taxonomy" id="1134687"/>
    <lineage>
        <taxon>Bacteria</taxon>
        <taxon>Pseudomonadati</taxon>
        <taxon>Pseudomonadota</taxon>
        <taxon>Gammaproteobacteria</taxon>
        <taxon>Enterobacterales</taxon>
        <taxon>Enterobacteriaceae</taxon>
        <taxon>Klebsiella/Raoultella group</taxon>
        <taxon>Klebsiella</taxon>
    </lineage>
</organism>
<name>A0A7H4LS20_9ENTR</name>
<sequence length="126" mass="14952">MEEAITRRYNLLAQKNGKTELELGRDAPIWSRNTLRSWDNAINTPKKWRRSRPAVMPQIMTIPAKPPIAKAGLVEKDAVRRNDVSHLTPEIFEEWAQAHLFEYQLYVREHKQEDWRFYPQRPARSV</sequence>
<accession>A0A7H4LS20</accession>
<dbReference type="Proteomes" id="UP000255050">
    <property type="component" value="Unassembled WGS sequence"/>
</dbReference>
<reference evidence="1 2" key="1">
    <citation type="submission" date="2018-06" db="EMBL/GenBank/DDBJ databases">
        <authorList>
            <consortium name="Pathogen Informatics"/>
            <person name="Doyle S."/>
        </authorList>
    </citation>
    <scope>NUCLEOTIDE SEQUENCE [LARGE SCALE GENOMIC DNA]</scope>
    <source>
        <strain evidence="1 2">NCTC11694</strain>
    </source>
</reference>
<protein>
    <submittedName>
        <fullName evidence="1">Uncharacterized protein</fullName>
    </submittedName>
</protein>
<evidence type="ECO:0000313" key="2">
    <source>
        <dbReference type="Proteomes" id="UP000255050"/>
    </source>
</evidence>
<comment type="caution">
    <text evidence="1">The sequence shown here is derived from an EMBL/GenBank/DDBJ whole genome shotgun (WGS) entry which is preliminary data.</text>
</comment>
<evidence type="ECO:0000313" key="1">
    <source>
        <dbReference type="EMBL" id="STR38946.1"/>
    </source>
</evidence>
<dbReference type="EMBL" id="UGJR01000002">
    <property type="protein sequence ID" value="STR38946.1"/>
    <property type="molecule type" value="Genomic_DNA"/>
</dbReference>